<feature type="region of interest" description="Disordered" evidence="2">
    <location>
        <begin position="1"/>
        <end position="23"/>
    </location>
</feature>
<proteinExistence type="predicted"/>
<dbReference type="PANTHER" id="PTHR45945">
    <property type="entry name" value="REGULATOR OF G-PROTEIN SIGNALING LOCO"/>
    <property type="match status" value="1"/>
</dbReference>
<dbReference type="OrthoDB" id="196547at2759"/>
<sequence>MLKNKEKQKPESSDALPLPVQPMATPPKWCESFESLLSDPRGKEAFTEFLHKEYSQENMIFWLSCCQYEAADEAERKNIAIAIYDRHLAGEVSKEPVNVDSAALNYVKTHLCEAPEHLFKTAKHQIFTLMKTDKYQRFLASELSKCPIDSLNPEPKTENQEAASRTLPGQKVEKPSSLAEGINEDGKDENYEMSRDKNPCHDISPDIEVCSSSGQELNVEHNNNHVEKSKTYAPEEDNLEPLKDDKTNGRESLDVGSKKSYNSSERRSRSIEDTTTSKNLLAHEEYEPNENAIPSRIRKKRNSLYLLKRLSVSLDQMIVLEESGLHSTNHSKICQLSELLEDKETADEEIKKFIDSVETLQSFTP</sequence>
<dbReference type="InterPro" id="IPR044926">
    <property type="entry name" value="RGS_subdomain_2"/>
</dbReference>
<name>A0A7J7IZK7_BUGNE</name>
<dbReference type="Proteomes" id="UP000593567">
    <property type="component" value="Unassembled WGS sequence"/>
</dbReference>
<feature type="compositionally biased region" description="Basic and acidic residues" evidence="2">
    <location>
        <begin position="184"/>
        <end position="204"/>
    </location>
</feature>
<feature type="region of interest" description="Disordered" evidence="2">
    <location>
        <begin position="222"/>
        <end position="280"/>
    </location>
</feature>
<feature type="compositionally biased region" description="Basic and acidic residues" evidence="2">
    <location>
        <begin position="1"/>
        <end position="12"/>
    </location>
</feature>
<feature type="domain" description="RGS" evidence="3">
    <location>
        <begin position="32"/>
        <end position="142"/>
    </location>
</feature>
<gene>
    <name evidence="4" type="ORF">EB796_022466</name>
</gene>
<keyword evidence="1" id="KW-0343">GTPase activation</keyword>
<accession>A0A7J7IZK7</accession>
<dbReference type="PROSITE" id="PS50132">
    <property type="entry name" value="RGS"/>
    <property type="match status" value="1"/>
</dbReference>
<dbReference type="Pfam" id="PF00615">
    <property type="entry name" value="RGS"/>
    <property type="match status" value="1"/>
</dbReference>
<comment type="caution">
    <text evidence="4">The sequence shown here is derived from an EMBL/GenBank/DDBJ whole genome shotgun (WGS) entry which is preliminary data.</text>
</comment>
<evidence type="ECO:0000256" key="2">
    <source>
        <dbReference type="SAM" id="MobiDB-lite"/>
    </source>
</evidence>
<evidence type="ECO:0000313" key="5">
    <source>
        <dbReference type="Proteomes" id="UP000593567"/>
    </source>
</evidence>
<feature type="region of interest" description="Disordered" evidence="2">
    <location>
        <begin position="149"/>
        <end position="208"/>
    </location>
</feature>
<evidence type="ECO:0000313" key="4">
    <source>
        <dbReference type="EMBL" id="KAF6019225.1"/>
    </source>
</evidence>
<dbReference type="GO" id="GO:0005737">
    <property type="term" value="C:cytoplasm"/>
    <property type="evidence" value="ECO:0007669"/>
    <property type="project" value="TreeGrafter"/>
</dbReference>
<feature type="compositionally biased region" description="Basic and acidic residues" evidence="2">
    <location>
        <begin position="240"/>
        <end position="257"/>
    </location>
</feature>
<dbReference type="PRINTS" id="PR01301">
    <property type="entry name" value="RGSPROTEIN"/>
</dbReference>
<dbReference type="SUPFAM" id="SSF48097">
    <property type="entry name" value="Regulator of G-protein signaling, RGS"/>
    <property type="match status" value="1"/>
</dbReference>
<dbReference type="GO" id="GO:0005096">
    <property type="term" value="F:GTPase activator activity"/>
    <property type="evidence" value="ECO:0007669"/>
    <property type="project" value="UniProtKB-KW"/>
</dbReference>
<dbReference type="InterPro" id="IPR036305">
    <property type="entry name" value="RGS_sf"/>
</dbReference>
<dbReference type="InterPro" id="IPR016137">
    <property type="entry name" value="RGS"/>
</dbReference>
<evidence type="ECO:0000256" key="1">
    <source>
        <dbReference type="ARBA" id="ARBA00022468"/>
    </source>
</evidence>
<reference evidence="4" key="1">
    <citation type="submission" date="2020-06" db="EMBL/GenBank/DDBJ databases">
        <title>Draft genome of Bugula neritina, a colonial animal packing powerful symbionts and potential medicines.</title>
        <authorList>
            <person name="Rayko M."/>
        </authorList>
    </citation>
    <scope>NUCLEOTIDE SEQUENCE [LARGE SCALE GENOMIC DNA]</scope>
    <source>
        <strain evidence="4">Kwan_BN1</strain>
    </source>
</reference>
<organism evidence="4 5">
    <name type="scientific">Bugula neritina</name>
    <name type="common">Brown bryozoan</name>
    <name type="synonym">Sertularia neritina</name>
    <dbReference type="NCBI Taxonomy" id="10212"/>
    <lineage>
        <taxon>Eukaryota</taxon>
        <taxon>Metazoa</taxon>
        <taxon>Spiralia</taxon>
        <taxon>Lophotrochozoa</taxon>
        <taxon>Bryozoa</taxon>
        <taxon>Gymnolaemata</taxon>
        <taxon>Cheilostomatida</taxon>
        <taxon>Flustrina</taxon>
        <taxon>Buguloidea</taxon>
        <taxon>Bugulidae</taxon>
        <taxon>Bugula</taxon>
    </lineage>
</organism>
<dbReference type="PANTHER" id="PTHR45945:SF3">
    <property type="entry name" value="REGULATOR OF G-PROTEIN SIGNALING LOCO"/>
    <property type="match status" value="1"/>
</dbReference>
<dbReference type="InterPro" id="IPR046995">
    <property type="entry name" value="RGS10/12/14-like"/>
</dbReference>
<protein>
    <recommendedName>
        <fullName evidence="3">RGS domain-containing protein</fullName>
    </recommendedName>
</protein>
<evidence type="ECO:0000259" key="3">
    <source>
        <dbReference type="PROSITE" id="PS50132"/>
    </source>
</evidence>
<dbReference type="InterPro" id="IPR024066">
    <property type="entry name" value="RGS_subdom1/3"/>
</dbReference>
<dbReference type="SMART" id="SM00315">
    <property type="entry name" value="RGS"/>
    <property type="match status" value="1"/>
</dbReference>
<dbReference type="GO" id="GO:0008277">
    <property type="term" value="P:regulation of G protein-coupled receptor signaling pathway"/>
    <property type="evidence" value="ECO:0007669"/>
    <property type="project" value="TreeGrafter"/>
</dbReference>
<keyword evidence="5" id="KW-1185">Reference proteome</keyword>
<dbReference type="GO" id="GO:0005886">
    <property type="term" value="C:plasma membrane"/>
    <property type="evidence" value="ECO:0007669"/>
    <property type="project" value="TreeGrafter"/>
</dbReference>
<dbReference type="AlphaFoldDB" id="A0A7J7IZK7"/>
<dbReference type="EMBL" id="VXIV02003249">
    <property type="protein sequence ID" value="KAF6019225.1"/>
    <property type="molecule type" value="Genomic_DNA"/>
</dbReference>
<dbReference type="GO" id="GO:0005634">
    <property type="term" value="C:nucleus"/>
    <property type="evidence" value="ECO:0007669"/>
    <property type="project" value="TreeGrafter"/>
</dbReference>
<dbReference type="Gene3D" id="1.10.167.10">
    <property type="entry name" value="Regulator of G-protein Signalling 4, domain 2"/>
    <property type="match status" value="1"/>
</dbReference>
<dbReference type="Gene3D" id="1.10.196.10">
    <property type="match status" value="1"/>
</dbReference>